<evidence type="ECO:0000313" key="1">
    <source>
        <dbReference type="EMBL" id="SVB09572.1"/>
    </source>
</evidence>
<name>A0A382B8G6_9ZZZZ</name>
<protein>
    <submittedName>
        <fullName evidence="1">Uncharacterized protein</fullName>
    </submittedName>
</protein>
<proteinExistence type="predicted"/>
<reference evidence="1" key="1">
    <citation type="submission" date="2018-05" db="EMBL/GenBank/DDBJ databases">
        <authorList>
            <person name="Lanie J.A."/>
            <person name="Ng W.-L."/>
            <person name="Kazmierczak K.M."/>
            <person name="Andrzejewski T.M."/>
            <person name="Davidsen T.M."/>
            <person name="Wayne K.J."/>
            <person name="Tettelin H."/>
            <person name="Glass J.I."/>
            <person name="Rusch D."/>
            <person name="Podicherti R."/>
            <person name="Tsui H.-C.T."/>
            <person name="Winkler M.E."/>
        </authorList>
    </citation>
    <scope>NUCLEOTIDE SEQUENCE</scope>
</reference>
<dbReference type="AlphaFoldDB" id="A0A382B8G6"/>
<dbReference type="EMBL" id="UINC01028494">
    <property type="protein sequence ID" value="SVB09572.1"/>
    <property type="molecule type" value="Genomic_DNA"/>
</dbReference>
<gene>
    <name evidence="1" type="ORF">METZ01_LOCUS162426</name>
</gene>
<accession>A0A382B8G6</accession>
<sequence>MNRLLSTTIQSRPLTHSRLKYIASIAQTTEDHVSRLGLGLSMSLGAIDSDWRPREFDSESSHRIEINEKQLRGKTLFKSELPIWMALAMRHQTPEDYDEWRQVMRGHWERGIEILMAKAVQESDWLHTIRACVPE</sequence>
<organism evidence="1">
    <name type="scientific">marine metagenome</name>
    <dbReference type="NCBI Taxonomy" id="408172"/>
    <lineage>
        <taxon>unclassified sequences</taxon>
        <taxon>metagenomes</taxon>
        <taxon>ecological metagenomes</taxon>
    </lineage>
</organism>